<evidence type="ECO:0000256" key="2">
    <source>
        <dbReference type="ARBA" id="ARBA00022527"/>
    </source>
</evidence>
<evidence type="ECO:0000256" key="9">
    <source>
        <dbReference type="ARBA" id="ARBA00022989"/>
    </source>
</evidence>
<evidence type="ECO:0000256" key="6">
    <source>
        <dbReference type="ARBA" id="ARBA00022741"/>
    </source>
</evidence>
<dbReference type="SMART" id="SM00220">
    <property type="entry name" value="S_TKc"/>
    <property type="match status" value="1"/>
</dbReference>
<evidence type="ECO:0000313" key="14">
    <source>
        <dbReference type="EMBL" id="KAK7830844.1"/>
    </source>
</evidence>
<dbReference type="Gene3D" id="1.10.510.10">
    <property type="entry name" value="Transferase(Phosphotransferase) domain 1"/>
    <property type="match status" value="1"/>
</dbReference>
<evidence type="ECO:0000256" key="8">
    <source>
        <dbReference type="ARBA" id="ARBA00022840"/>
    </source>
</evidence>
<keyword evidence="7" id="KW-0418">Kinase</keyword>
<dbReference type="AlphaFoldDB" id="A0AAW0JVW3"/>
<evidence type="ECO:0000256" key="4">
    <source>
        <dbReference type="ARBA" id="ARBA00022692"/>
    </source>
</evidence>
<keyword evidence="6" id="KW-0547">Nucleotide-binding</keyword>
<dbReference type="Pfam" id="PF07714">
    <property type="entry name" value="PK_Tyr_Ser-Thr"/>
    <property type="match status" value="1"/>
</dbReference>
<evidence type="ECO:0000256" key="3">
    <source>
        <dbReference type="ARBA" id="ARBA00022679"/>
    </source>
</evidence>
<proteinExistence type="predicted"/>
<dbReference type="GO" id="GO:0005886">
    <property type="term" value="C:plasma membrane"/>
    <property type="evidence" value="ECO:0007669"/>
    <property type="project" value="TreeGrafter"/>
</dbReference>
<keyword evidence="9" id="KW-1133">Transmembrane helix</keyword>
<dbReference type="PROSITE" id="PS00108">
    <property type="entry name" value="PROTEIN_KINASE_ST"/>
    <property type="match status" value="1"/>
</dbReference>
<evidence type="ECO:0000259" key="13">
    <source>
        <dbReference type="PROSITE" id="PS50011"/>
    </source>
</evidence>
<keyword evidence="3" id="KW-0808">Transferase</keyword>
<keyword evidence="4" id="KW-0812">Transmembrane</keyword>
<dbReference type="PANTHER" id="PTHR27005:SF526">
    <property type="entry name" value="WALL ASSOCIATED KINASE-LIKE PROTEIN"/>
    <property type="match status" value="1"/>
</dbReference>
<dbReference type="GO" id="GO:0007166">
    <property type="term" value="P:cell surface receptor signaling pathway"/>
    <property type="evidence" value="ECO:0007669"/>
    <property type="project" value="InterPro"/>
</dbReference>
<dbReference type="Gene3D" id="3.30.200.20">
    <property type="entry name" value="Phosphorylase Kinase, domain 1"/>
    <property type="match status" value="1"/>
</dbReference>
<keyword evidence="8" id="KW-0067">ATP-binding</keyword>
<comment type="catalytic activity">
    <reaction evidence="12">
        <text>L-threonyl-[protein] + ATP = O-phospho-L-threonyl-[protein] + ADP + H(+)</text>
        <dbReference type="Rhea" id="RHEA:46608"/>
        <dbReference type="Rhea" id="RHEA-COMP:11060"/>
        <dbReference type="Rhea" id="RHEA-COMP:11605"/>
        <dbReference type="ChEBI" id="CHEBI:15378"/>
        <dbReference type="ChEBI" id="CHEBI:30013"/>
        <dbReference type="ChEBI" id="CHEBI:30616"/>
        <dbReference type="ChEBI" id="CHEBI:61977"/>
        <dbReference type="ChEBI" id="CHEBI:456216"/>
    </reaction>
</comment>
<dbReference type="InterPro" id="IPR008271">
    <property type="entry name" value="Ser/Thr_kinase_AS"/>
</dbReference>
<sequence length="268" mass="30591">KKVQNLSYYLYLLGHEKHLSSNEVNVEKIKLFDLKDLDKATDHFNVNRILGQGGQGIVHKGMLADGKIVAVKKFKVINEGKIEQFINEVIILSQINHRNVLKLLCCCLEKEFSLLVYEFISNGTLSQYLDDQNEEFPPTWDMPLRIAKEVAGALFYLRSSTSLPIYHKDIKSTNILLDDKYRTKVADFGTSRTVVIDQTHLTTTLVQGTFGYLDPEYFHTCQFAENSDVYSFGVVLVELLTGEKVVSSTTTQEVKRFSHIFHLFNGEK</sequence>
<comment type="catalytic activity">
    <reaction evidence="11">
        <text>L-seryl-[protein] + ATP = O-phospho-L-seryl-[protein] + ADP + H(+)</text>
        <dbReference type="Rhea" id="RHEA:17989"/>
        <dbReference type="Rhea" id="RHEA-COMP:9863"/>
        <dbReference type="Rhea" id="RHEA-COMP:11604"/>
        <dbReference type="ChEBI" id="CHEBI:15378"/>
        <dbReference type="ChEBI" id="CHEBI:29999"/>
        <dbReference type="ChEBI" id="CHEBI:30616"/>
        <dbReference type="ChEBI" id="CHEBI:83421"/>
        <dbReference type="ChEBI" id="CHEBI:456216"/>
    </reaction>
</comment>
<reference evidence="14 15" key="1">
    <citation type="journal article" date="2018" name="Sci. Data">
        <title>The draft genome sequence of cork oak.</title>
        <authorList>
            <person name="Ramos A.M."/>
            <person name="Usie A."/>
            <person name="Barbosa P."/>
            <person name="Barros P.M."/>
            <person name="Capote T."/>
            <person name="Chaves I."/>
            <person name="Simoes F."/>
            <person name="Abreu I."/>
            <person name="Carrasquinho I."/>
            <person name="Faro C."/>
            <person name="Guimaraes J.B."/>
            <person name="Mendonca D."/>
            <person name="Nobrega F."/>
            <person name="Rodrigues L."/>
            <person name="Saibo N.J.M."/>
            <person name="Varela M.C."/>
            <person name="Egas C."/>
            <person name="Matos J."/>
            <person name="Miguel C.M."/>
            <person name="Oliveira M.M."/>
            <person name="Ricardo C.P."/>
            <person name="Goncalves S."/>
        </authorList>
    </citation>
    <scope>NUCLEOTIDE SEQUENCE [LARGE SCALE GENOMIC DNA]</scope>
    <source>
        <strain evidence="15">cv. HL8</strain>
    </source>
</reference>
<dbReference type="PANTHER" id="PTHR27005">
    <property type="entry name" value="WALL-ASSOCIATED RECEPTOR KINASE-LIKE 21"/>
    <property type="match status" value="1"/>
</dbReference>
<evidence type="ECO:0000256" key="7">
    <source>
        <dbReference type="ARBA" id="ARBA00022777"/>
    </source>
</evidence>
<dbReference type="InterPro" id="IPR045274">
    <property type="entry name" value="WAK-like"/>
</dbReference>
<dbReference type="Proteomes" id="UP000237347">
    <property type="component" value="Unassembled WGS sequence"/>
</dbReference>
<dbReference type="SUPFAM" id="SSF56112">
    <property type="entry name" value="Protein kinase-like (PK-like)"/>
    <property type="match status" value="1"/>
</dbReference>
<dbReference type="FunFam" id="3.30.200.20:FF:000043">
    <property type="entry name" value="Wall-associated receptor kinase 2"/>
    <property type="match status" value="1"/>
</dbReference>
<dbReference type="InterPro" id="IPR011009">
    <property type="entry name" value="Kinase-like_dom_sf"/>
</dbReference>
<dbReference type="GO" id="GO:0005524">
    <property type="term" value="F:ATP binding"/>
    <property type="evidence" value="ECO:0007669"/>
    <property type="project" value="UniProtKB-KW"/>
</dbReference>
<protein>
    <submittedName>
        <fullName evidence="14">Wall-associated receptor kinase-like 11</fullName>
    </submittedName>
</protein>
<dbReference type="EMBL" id="PKMF04000454">
    <property type="protein sequence ID" value="KAK7830844.1"/>
    <property type="molecule type" value="Genomic_DNA"/>
</dbReference>
<organism evidence="14 15">
    <name type="scientific">Quercus suber</name>
    <name type="common">Cork oak</name>
    <dbReference type="NCBI Taxonomy" id="58331"/>
    <lineage>
        <taxon>Eukaryota</taxon>
        <taxon>Viridiplantae</taxon>
        <taxon>Streptophyta</taxon>
        <taxon>Embryophyta</taxon>
        <taxon>Tracheophyta</taxon>
        <taxon>Spermatophyta</taxon>
        <taxon>Magnoliopsida</taxon>
        <taxon>eudicotyledons</taxon>
        <taxon>Gunneridae</taxon>
        <taxon>Pentapetalae</taxon>
        <taxon>rosids</taxon>
        <taxon>fabids</taxon>
        <taxon>Fagales</taxon>
        <taxon>Fagaceae</taxon>
        <taxon>Quercus</taxon>
    </lineage>
</organism>
<keyword evidence="10" id="KW-0472">Membrane</keyword>
<dbReference type="PROSITE" id="PS50011">
    <property type="entry name" value="PROTEIN_KINASE_DOM"/>
    <property type="match status" value="1"/>
</dbReference>
<keyword evidence="5" id="KW-0732">Signal</keyword>
<evidence type="ECO:0000256" key="12">
    <source>
        <dbReference type="ARBA" id="ARBA00047951"/>
    </source>
</evidence>
<evidence type="ECO:0000256" key="1">
    <source>
        <dbReference type="ARBA" id="ARBA00004479"/>
    </source>
</evidence>
<dbReference type="InterPro" id="IPR001245">
    <property type="entry name" value="Ser-Thr/Tyr_kinase_cat_dom"/>
</dbReference>
<evidence type="ECO:0000256" key="5">
    <source>
        <dbReference type="ARBA" id="ARBA00022729"/>
    </source>
</evidence>
<feature type="domain" description="Protein kinase" evidence="13">
    <location>
        <begin position="44"/>
        <end position="268"/>
    </location>
</feature>
<name>A0AAW0JVW3_QUESU</name>
<keyword evidence="15" id="KW-1185">Reference proteome</keyword>
<comment type="caution">
    <text evidence="14">The sequence shown here is derived from an EMBL/GenBank/DDBJ whole genome shotgun (WGS) entry which is preliminary data.</text>
</comment>
<evidence type="ECO:0000256" key="10">
    <source>
        <dbReference type="ARBA" id="ARBA00023136"/>
    </source>
</evidence>
<evidence type="ECO:0000256" key="11">
    <source>
        <dbReference type="ARBA" id="ARBA00047558"/>
    </source>
</evidence>
<evidence type="ECO:0000313" key="15">
    <source>
        <dbReference type="Proteomes" id="UP000237347"/>
    </source>
</evidence>
<gene>
    <name evidence="14" type="primary">WAKL11_2</name>
    <name evidence="14" type="ORF">CFP56_027882</name>
</gene>
<accession>A0AAW0JVW3</accession>
<feature type="non-terminal residue" evidence="14">
    <location>
        <position position="1"/>
    </location>
</feature>
<dbReference type="GO" id="GO:0004674">
    <property type="term" value="F:protein serine/threonine kinase activity"/>
    <property type="evidence" value="ECO:0007669"/>
    <property type="project" value="UniProtKB-KW"/>
</dbReference>
<dbReference type="InterPro" id="IPR000719">
    <property type="entry name" value="Prot_kinase_dom"/>
</dbReference>
<comment type="subcellular location">
    <subcellularLocation>
        <location evidence="1">Membrane</location>
        <topology evidence="1">Single-pass type I membrane protein</topology>
    </subcellularLocation>
</comment>
<keyword evidence="2" id="KW-0723">Serine/threonine-protein kinase</keyword>